<comment type="caution">
    <text evidence="4">The sequence shown here is derived from an EMBL/GenBank/DDBJ whole genome shotgun (WGS) entry which is preliminary data.</text>
</comment>
<dbReference type="PANTHER" id="PTHR23403">
    <property type="entry name" value="TREHALASE"/>
    <property type="match status" value="1"/>
</dbReference>
<evidence type="ECO:0000256" key="1">
    <source>
        <dbReference type="ARBA" id="ARBA00022801"/>
    </source>
</evidence>
<dbReference type="GO" id="GO:0004555">
    <property type="term" value="F:alpha,alpha-trehalase activity"/>
    <property type="evidence" value="ECO:0007669"/>
    <property type="project" value="InterPro"/>
</dbReference>
<proteinExistence type="predicted"/>
<dbReference type="Gene3D" id="1.50.10.10">
    <property type="match status" value="1"/>
</dbReference>
<evidence type="ECO:0000313" key="5">
    <source>
        <dbReference type="Proteomes" id="UP000627292"/>
    </source>
</evidence>
<feature type="signal peptide" evidence="3">
    <location>
        <begin position="1"/>
        <end position="18"/>
    </location>
</feature>
<dbReference type="GO" id="GO:0005993">
    <property type="term" value="P:trehalose catabolic process"/>
    <property type="evidence" value="ECO:0007669"/>
    <property type="project" value="TreeGrafter"/>
</dbReference>
<gene>
    <name evidence="4" type="primary">treA</name>
    <name evidence="4" type="ORF">GCM10011379_51910</name>
</gene>
<reference evidence="4" key="1">
    <citation type="journal article" date="2014" name="Int. J. Syst. Evol. Microbiol.">
        <title>Complete genome sequence of Corynebacterium casei LMG S-19264T (=DSM 44701T), isolated from a smear-ripened cheese.</title>
        <authorList>
            <consortium name="US DOE Joint Genome Institute (JGI-PGF)"/>
            <person name="Walter F."/>
            <person name="Albersmeier A."/>
            <person name="Kalinowski J."/>
            <person name="Ruckert C."/>
        </authorList>
    </citation>
    <scope>NUCLEOTIDE SEQUENCE</scope>
    <source>
        <strain evidence="4">CGMCC 1.15290</strain>
    </source>
</reference>
<keyword evidence="5" id="KW-1185">Reference proteome</keyword>
<dbReference type="NCBIfam" id="NF009773">
    <property type="entry name" value="PRK13270.1"/>
    <property type="match status" value="1"/>
</dbReference>
<dbReference type="PANTHER" id="PTHR23403:SF1">
    <property type="entry name" value="TREHALASE"/>
    <property type="match status" value="1"/>
</dbReference>
<dbReference type="InterPro" id="IPR018232">
    <property type="entry name" value="Glyco_hydro_37_CS"/>
</dbReference>
<dbReference type="PROSITE" id="PS00927">
    <property type="entry name" value="TREHALASE_1"/>
    <property type="match status" value="1"/>
</dbReference>
<dbReference type="NCBIfam" id="NF009774">
    <property type="entry name" value="PRK13271.1"/>
    <property type="match status" value="1"/>
</dbReference>
<dbReference type="Proteomes" id="UP000627292">
    <property type="component" value="Unassembled WGS sequence"/>
</dbReference>
<organism evidence="4 5">
    <name type="scientific">Filimonas zeae</name>
    <dbReference type="NCBI Taxonomy" id="1737353"/>
    <lineage>
        <taxon>Bacteria</taxon>
        <taxon>Pseudomonadati</taxon>
        <taxon>Bacteroidota</taxon>
        <taxon>Chitinophagia</taxon>
        <taxon>Chitinophagales</taxon>
        <taxon>Chitinophagaceae</taxon>
        <taxon>Filimonas</taxon>
    </lineage>
</organism>
<keyword evidence="2" id="KW-0326">Glycosidase</keyword>
<evidence type="ECO:0000256" key="2">
    <source>
        <dbReference type="ARBA" id="ARBA00023295"/>
    </source>
</evidence>
<sequence length="517" mass="58387">MPRLLLILFLFVFSFAQAQYGSYTPPDKLYGVLFADVQMSRVFKDGKTFVDCVPKKTPQEIADAYGKLKNNPLVRYSLQMFVESNFTVPGEVATGYVSDTTVPVTTHINGLWKVLSHEPDKPVNGSSLLPLPNAYIVPGGRFREIYYWDSYFTMLGLKESGMYDMMENMINNFSFMIQQYGHIPNGNRTYFLSRSQPPFFSLMLDLLAEKKGGRVYAQYQLALQREYDYWMDKADGKGHAVKMPDGTVLNRYYDQDIVPRQESFYEDSTLGAAAGKRAPQLYRNLRSGAESGWDFSSRWLADSKSLSTIQTVNLVPVDLNCLLYHLELTLGKAYKETGDLLRSNYYTKIAGKRKAAILKYCWNANYSWFTDYNVVTKSKSKELTLAGITPLFTGIATQAQANAVATLLKNKFLKAGGLVTTLKNTGQQWDSPNGWAPLQWMAVQGLNQYNQQALAKTIATRWVELNNKVYKATGKLMEKYNVTDMTTEAGGGEYPAQDGFGWTNGVLLALIRQYNLQ</sequence>
<dbReference type="InterPro" id="IPR008928">
    <property type="entry name" value="6-hairpin_glycosidase_sf"/>
</dbReference>
<accession>A0A917J520</accession>
<dbReference type="InterPro" id="IPR012341">
    <property type="entry name" value="6hp_glycosidase-like_sf"/>
</dbReference>
<protein>
    <submittedName>
        <fullName evidence="4">Periplasmic trehalase</fullName>
    </submittedName>
</protein>
<keyword evidence="1" id="KW-0378">Hydrolase</keyword>
<evidence type="ECO:0000313" key="4">
    <source>
        <dbReference type="EMBL" id="GGH80680.1"/>
    </source>
</evidence>
<dbReference type="RefSeq" id="WP_188958097.1">
    <property type="nucleotide sequence ID" value="NZ_BMIB01000006.1"/>
</dbReference>
<dbReference type="PRINTS" id="PR00744">
    <property type="entry name" value="GLHYDRLASE37"/>
</dbReference>
<keyword evidence="3" id="KW-0732">Signal</keyword>
<name>A0A917J520_9BACT</name>
<dbReference type="SUPFAM" id="SSF48208">
    <property type="entry name" value="Six-hairpin glycosidases"/>
    <property type="match status" value="1"/>
</dbReference>
<dbReference type="InterPro" id="IPR001661">
    <property type="entry name" value="Glyco_hydro_37"/>
</dbReference>
<feature type="chain" id="PRO_5036771381" evidence="3">
    <location>
        <begin position="19"/>
        <end position="517"/>
    </location>
</feature>
<dbReference type="PROSITE" id="PS00928">
    <property type="entry name" value="TREHALASE_2"/>
    <property type="match status" value="1"/>
</dbReference>
<dbReference type="AlphaFoldDB" id="A0A917J520"/>
<reference evidence="4" key="2">
    <citation type="submission" date="2020-09" db="EMBL/GenBank/DDBJ databases">
        <authorList>
            <person name="Sun Q."/>
            <person name="Zhou Y."/>
        </authorList>
    </citation>
    <scope>NUCLEOTIDE SEQUENCE</scope>
    <source>
        <strain evidence="4">CGMCC 1.15290</strain>
    </source>
</reference>
<evidence type="ECO:0000256" key="3">
    <source>
        <dbReference type="SAM" id="SignalP"/>
    </source>
</evidence>
<dbReference type="Pfam" id="PF01204">
    <property type="entry name" value="Trehalase"/>
    <property type="match status" value="1"/>
</dbReference>
<dbReference type="EMBL" id="BMIB01000006">
    <property type="protein sequence ID" value="GGH80680.1"/>
    <property type="molecule type" value="Genomic_DNA"/>
</dbReference>